<dbReference type="AlphaFoldDB" id="A0A1C4ELI1"/>
<reference evidence="1 2" key="1">
    <citation type="submission" date="2016-08" db="EMBL/GenBank/DDBJ databases">
        <authorList>
            <person name="Seilhamer J.J."/>
        </authorList>
    </citation>
    <scope>NUCLEOTIDE SEQUENCE [LARGE SCALE GENOMIC DNA]</scope>
    <source>
        <strain evidence="1 2">A37T2</strain>
    </source>
</reference>
<name>A0A1C4ELI1_9BACT</name>
<evidence type="ECO:0000313" key="2">
    <source>
        <dbReference type="Proteomes" id="UP000242818"/>
    </source>
</evidence>
<keyword evidence="2" id="KW-1185">Reference proteome</keyword>
<protein>
    <submittedName>
        <fullName evidence="1">Uncharacterized protein</fullName>
    </submittedName>
</protein>
<dbReference type="Proteomes" id="UP000242818">
    <property type="component" value="Unassembled WGS sequence"/>
</dbReference>
<dbReference type="EMBL" id="FMAR01000009">
    <property type="protein sequence ID" value="SCC44433.1"/>
    <property type="molecule type" value="Genomic_DNA"/>
</dbReference>
<proteinExistence type="predicted"/>
<accession>A0A1C4ELI1</accession>
<gene>
    <name evidence="1" type="ORF">GA0116948_10914</name>
</gene>
<evidence type="ECO:0000313" key="1">
    <source>
        <dbReference type="EMBL" id="SCC44433.1"/>
    </source>
</evidence>
<sequence>MITDCKEWLNKITERLRCNHNGTYTAITRHIDSYKMFLNTKHRTSTC</sequence>
<organism evidence="1 2">
    <name type="scientific">Chitinophaga costaii</name>
    <dbReference type="NCBI Taxonomy" id="1335309"/>
    <lineage>
        <taxon>Bacteria</taxon>
        <taxon>Pseudomonadati</taxon>
        <taxon>Bacteroidota</taxon>
        <taxon>Chitinophagia</taxon>
        <taxon>Chitinophagales</taxon>
        <taxon>Chitinophagaceae</taxon>
        <taxon>Chitinophaga</taxon>
    </lineage>
</organism>